<dbReference type="Proteomes" id="UP000636960">
    <property type="component" value="Unassembled WGS sequence"/>
</dbReference>
<evidence type="ECO:0000313" key="4">
    <source>
        <dbReference type="Proteomes" id="UP000636960"/>
    </source>
</evidence>
<protein>
    <submittedName>
        <fullName evidence="3">RNA polymerase</fullName>
    </submittedName>
</protein>
<name>A0A919K0M0_9ACTN</name>
<dbReference type="InterPro" id="IPR017853">
    <property type="entry name" value="GH"/>
</dbReference>
<feature type="signal peptide" evidence="1">
    <location>
        <begin position="1"/>
        <end position="26"/>
    </location>
</feature>
<organism evidence="3 4">
    <name type="scientific">Paractinoplanes rishiriensis</name>
    <dbReference type="NCBI Taxonomy" id="1050105"/>
    <lineage>
        <taxon>Bacteria</taxon>
        <taxon>Bacillati</taxon>
        <taxon>Actinomycetota</taxon>
        <taxon>Actinomycetes</taxon>
        <taxon>Micromonosporales</taxon>
        <taxon>Micromonosporaceae</taxon>
        <taxon>Paractinoplanes</taxon>
    </lineage>
</organism>
<accession>A0A919K0M0</accession>
<evidence type="ECO:0000256" key="1">
    <source>
        <dbReference type="SAM" id="SignalP"/>
    </source>
</evidence>
<evidence type="ECO:0000259" key="2">
    <source>
        <dbReference type="Pfam" id="PF11790"/>
    </source>
</evidence>
<feature type="chain" id="PRO_5036789669" evidence="1">
    <location>
        <begin position="27"/>
        <end position="296"/>
    </location>
</feature>
<evidence type="ECO:0000313" key="3">
    <source>
        <dbReference type="EMBL" id="GIE98113.1"/>
    </source>
</evidence>
<reference evidence="3" key="1">
    <citation type="submission" date="2021-01" db="EMBL/GenBank/DDBJ databases">
        <title>Whole genome shotgun sequence of Actinoplanes rishiriensis NBRC 108556.</title>
        <authorList>
            <person name="Komaki H."/>
            <person name="Tamura T."/>
        </authorList>
    </citation>
    <scope>NUCLEOTIDE SEQUENCE</scope>
    <source>
        <strain evidence="3">NBRC 108556</strain>
    </source>
</reference>
<dbReference type="PANTHER" id="PTHR34154">
    <property type="entry name" value="ALKALI-SENSITIVE LINKAGE PROTEIN 1"/>
    <property type="match status" value="1"/>
</dbReference>
<dbReference type="InterPro" id="IPR024655">
    <property type="entry name" value="Asl1_glyco_hydro_catalytic"/>
</dbReference>
<dbReference type="InterPro" id="IPR053183">
    <property type="entry name" value="ASL1"/>
</dbReference>
<proteinExistence type="predicted"/>
<dbReference type="AlphaFoldDB" id="A0A919K0M0"/>
<keyword evidence="4" id="KW-1185">Reference proteome</keyword>
<gene>
    <name evidence="3" type="ORF">Ari01nite_55780</name>
</gene>
<keyword evidence="1" id="KW-0732">Signal</keyword>
<sequence>MSARTQKTRTLLVVSAICLLAVAVTAALYHLRGTGDEESVPVSAKKGVGTWDFRSVKAGLSKAQVSWYYNWTAERGRVPASQKAKFVPMVWNASSVTAENLEKVRASGGDALLAFNEPDRADQANMTVQQAIDLWPQLEATGLRLGSPAPAAGGAVENGWLDWFLRLAKERGHRVDFIALHWYGETFDASAVQQMRDYLQSVYQRYGLPIWLTEFALIDFAEQSPDPAHARYPSDAEQTQFINDATAMLEQLPYVERYAWFGLPTLDGTAGSGLCREDGTLTVVGEAYRTAGRLDS</sequence>
<dbReference type="Pfam" id="PF11790">
    <property type="entry name" value="Glyco_hydro_cc"/>
    <property type="match status" value="1"/>
</dbReference>
<dbReference type="SUPFAM" id="SSF51445">
    <property type="entry name" value="(Trans)glycosidases"/>
    <property type="match status" value="1"/>
</dbReference>
<dbReference type="PANTHER" id="PTHR34154:SF3">
    <property type="entry name" value="ALKALI-SENSITIVE LINKAGE PROTEIN 1"/>
    <property type="match status" value="1"/>
</dbReference>
<feature type="domain" description="Asl1-like glycosyl hydrolase catalytic" evidence="2">
    <location>
        <begin position="61"/>
        <end position="288"/>
    </location>
</feature>
<dbReference type="GO" id="GO:0071966">
    <property type="term" value="P:fungal-type cell wall polysaccharide metabolic process"/>
    <property type="evidence" value="ECO:0007669"/>
    <property type="project" value="TreeGrafter"/>
</dbReference>
<dbReference type="Gene3D" id="3.20.20.80">
    <property type="entry name" value="Glycosidases"/>
    <property type="match status" value="1"/>
</dbReference>
<comment type="caution">
    <text evidence="3">The sequence shown here is derived from an EMBL/GenBank/DDBJ whole genome shotgun (WGS) entry which is preliminary data.</text>
</comment>
<dbReference type="EMBL" id="BOMV01000060">
    <property type="protein sequence ID" value="GIE98113.1"/>
    <property type="molecule type" value="Genomic_DNA"/>
</dbReference>